<dbReference type="GO" id="GO:0003676">
    <property type="term" value="F:nucleic acid binding"/>
    <property type="evidence" value="ECO:0007669"/>
    <property type="project" value="InterPro"/>
</dbReference>
<dbReference type="EMBL" id="HACG01029168">
    <property type="protein sequence ID" value="CEK76033.1"/>
    <property type="molecule type" value="Transcribed_RNA"/>
</dbReference>
<proteinExistence type="predicted"/>
<accession>A0A0B7A5H8</accession>
<dbReference type="AlphaFoldDB" id="A0A0B7A5H8"/>
<reference evidence="1" key="1">
    <citation type="submission" date="2014-12" db="EMBL/GenBank/DDBJ databases">
        <title>Insight into the proteome of Arion vulgaris.</title>
        <authorList>
            <person name="Aradska J."/>
            <person name="Bulat T."/>
            <person name="Smidak R."/>
            <person name="Sarate P."/>
            <person name="Gangsoo J."/>
            <person name="Sialana F."/>
            <person name="Bilban M."/>
            <person name="Lubec G."/>
        </authorList>
    </citation>
    <scope>NUCLEOTIDE SEQUENCE</scope>
    <source>
        <tissue evidence="1">Skin</tissue>
    </source>
</reference>
<sequence length="93" mass="10429">MPSLQANTVERLTGAFSMTSCMAMEVLTVTKNLLWLKSTNYTHTCIVRDSLSMIQKVKAGSVRRQWTESLHVLTITFVFIPTHLGVDGNERAD</sequence>
<protein>
    <submittedName>
        <fullName evidence="1">Uncharacterized protein</fullName>
    </submittedName>
</protein>
<dbReference type="InterPro" id="IPR012337">
    <property type="entry name" value="RNaseH-like_sf"/>
</dbReference>
<evidence type="ECO:0000313" key="1">
    <source>
        <dbReference type="EMBL" id="CEK76033.1"/>
    </source>
</evidence>
<gene>
    <name evidence="1" type="primary">ORF98101</name>
</gene>
<organism evidence="1">
    <name type="scientific">Arion vulgaris</name>
    <dbReference type="NCBI Taxonomy" id="1028688"/>
    <lineage>
        <taxon>Eukaryota</taxon>
        <taxon>Metazoa</taxon>
        <taxon>Spiralia</taxon>
        <taxon>Lophotrochozoa</taxon>
        <taxon>Mollusca</taxon>
        <taxon>Gastropoda</taxon>
        <taxon>Heterobranchia</taxon>
        <taxon>Euthyneura</taxon>
        <taxon>Panpulmonata</taxon>
        <taxon>Eupulmonata</taxon>
        <taxon>Stylommatophora</taxon>
        <taxon>Helicina</taxon>
        <taxon>Arionoidea</taxon>
        <taxon>Arionidae</taxon>
        <taxon>Arion</taxon>
    </lineage>
</organism>
<dbReference type="SUPFAM" id="SSF53098">
    <property type="entry name" value="Ribonuclease H-like"/>
    <property type="match status" value="1"/>
</dbReference>
<name>A0A0B7A5H8_9EUPU</name>
<dbReference type="Gene3D" id="3.30.420.10">
    <property type="entry name" value="Ribonuclease H-like superfamily/Ribonuclease H"/>
    <property type="match status" value="1"/>
</dbReference>
<dbReference type="InterPro" id="IPR036397">
    <property type="entry name" value="RNaseH_sf"/>
</dbReference>